<organism evidence="2 3">
    <name type="scientific">Gonium pectorale</name>
    <name type="common">Green alga</name>
    <dbReference type="NCBI Taxonomy" id="33097"/>
    <lineage>
        <taxon>Eukaryota</taxon>
        <taxon>Viridiplantae</taxon>
        <taxon>Chlorophyta</taxon>
        <taxon>core chlorophytes</taxon>
        <taxon>Chlorophyceae</taxon>
        <taxon>CS clade</taxon>
        <taxon>Chlamydomonadales</taxon>
        <taxon>Volvocaceae</taxon>
        <taxon>Gonium</taxon>
    </lineage>
</organism>
<feature type="compositionally biased region" description="Low complexity" evidence="1">
    <location>
        <begin position="791"/>
        <end position="806"/>
    </location>
</feature>
<dbReference type="OrthoDB" id="552707at2759"/>
<name>A0A150G9V1_GONPE</name>
<evidence type="ECO:0000313" key="2">
    <source>
        <dbReference type="EMBL" id="KXZ46608.1"/>
    </source>
</evidence>
<feature type="region of interest" description="Disordered" evidence="1">
    <location>
        <begin position="634"/>
        <end position="666"/>
    </location>
</feature>
<dbReference type="EMBL" id="LSYV01000043">
    <property type="protein sequence ID" value="KXZ46608.1"/>
    <property type="molecule type" value="Genomic_DNA"/>
</dbReference>
<feature type="region of interest" description="Disordered" evidence="1">
    <location>
        <begin position="701"/>
        <end position="760"/>
    </location>
</feature>
<sequence>MWHVQLVFGGGSDGCLAGGPSAPLAPSLGPALWHEADRVTLQGRMELPGAPQGAAWRTHAFSHPVSKASPVSLLPGLTCGRLAEALAAGGGSLAVEVSLDDLEPRWHSGARHVEAQAWRATQSHTALAVLAAGLGLLPRLHALSVAVLPLDASGGLALLYRHLGGEVSDDSMAVLRRLLYDNVVCHAKMLGEDEAAAGRQFCGLQRAALRGGDAPLSVRQLQLLTPCDDRAAAARATLAALVAGRADHPGGGGEVGSKQRLPPTPLDWDAGPICPGAGPQSPAGFLAVTDALARAAAPATATGPGGAAAADSFAARLLSQGAAERESLRPGPSAGDAAAAMSTSVKRVPAGARGPPGASGRSGGWSWVLSGASAAAVAVAAALMAAVRHVQLVFGGGSDGCLAGGPSAPVLLQLAPSLGPALWHEADRVTLQGRMELPGAPQGAAWRTHDFVTGVSSRAPVTFPGLTCGRLAQLLGGPDGGDDVVTINAYLDDIQMEWHLTSNHVEAQLWRAHQSYFTTTALASRLGVVSRLRALQARVVERSGAAGAAGGAALPRHIVVQYRGGGEAAEDNMRVLRRLLYDNVRCNVAARGQASEAAASHKFCELQHSAMWPHMARLHGQELLELLRPCDDDMTSAASPASDSIDSAASQPLDGRQSGQGQGLALLGPGPTCDRLAATAFDNVLSALLQAKGIALAASSQVQASSAQRPSPPASREAARHRRAAAPGTAPEPPPPTTTTTGGNSRTAGKSPLPQSSRPSLSAAPCALVVVLGAWIVGAKLAALGSISGPTSPAGAPAPELAPGSSHTPTLAAPKPSGSATGGFDRQIAASARREREQTTRREVLASPAAPLSRPAPLLGLTATAAVAGSDAGGSSGGSEASVCLICLDAPWQHGFLHGGSVHIGVCGECLAALKRGRGRGGQMSCPVCRGAVERTVALYV</sequence>
<feature type="compositionally biased region" description="Low complexity" evidence="1">
    <location>
        <begin position="347"/>
        <end position="363"/>
    </location>
</feature>
<dbReference type="Proteomes" id="UP000075714">
    <property type="component" value="Unassembled WGS sequence"/>
</dbReference>
<feature type="compositionally biased region" description="Low complexity" evidence="1">
    <location>
        <begin position="751"/>
        <end position="760"/>
    </location>
</feature>
<evidence type="ECO:0000256" key="1">
    <source>
        <dbReference type="SAM" id="MobiDB-lite"/>
    </source>
</evidence>
<protein>
    <recommendedName>
        <fullName evidence="4">RING-type domain-containing protein</fullName>
    </recommendedName>
</protein>
<feature type="compositionally biased region" description="Basic and acidic residues" evidence="1">
    <location>
        <begin position="832"/>
        <end position="844"/>
    </location>
</feature>
<comment type="caution">
    <text evidence="2">The sequence shown here is derived from an EMBL/GenBank/DDBJ whole genome shotgun (WGS) entry which is preliminary data.</text>
</comment>
<evidence type="ECO:0008006" key="4">
    <source>
        <dbReference type="Google" id="ProtNLM"/>
    </source>
</evidence>
<proteinExistence type="predicted"/>
<dbReference type="InterPro" id="IPR013083">
    <property type="entry name" value="Znf_RING/FYVE/PHD"/>
</dbReference>
<reference evidence="3" key="1">
    <citation type="journal article" date="2016" name="Nat. Commun.">
        <title>The Gonium pectorale genome demonstrates co-option of cell cycle regulation during the evolution of multicellularity.</title>
        <authorList>
            <person name="Hanschen E.R."/>
            <person name="Marriage T.N."/>
            <person name="Ferris P.J."/>
            <person name="Hamaji T."/>
            <person name="Toyoda A."/>
            <person name="Fujiyama A."/>
            <person name="Neme R."/>
            <person name="Noguchi H."/>
            <person name="Minakuchi Y."/>
            <person name="Suzuki M."/>
            <person name="Kawai-Toyooka H."/>
            <person name="Smith D.R."/>
            <person name="Sparks H."/>
            <person name="Anderson J."/>
            <person name="Bakaric R."/>
            <person name="Luria V."/>
            <person name="Karger A."/>
            <person name="Kirschner M.W."/>
            <person name="Durand P.M."/>
            <person name="Michod R.E."/>
            <person name="Nozaki H."/>
            <person name="Olson B.J."/>
        </authorList>
    </citation>
    <scope>NUCLEOTIDE SEQUENCE [LARGE SCALE GENOMIC DNA]</scope>
    <source>
        <strain evidence="3">NIES-2863</strain>
    </source>
</reference>
<accession>A0A150G9V1</accession>
<feature type="compositionally biased region" description="Low complexity" evidence="1">
    <location>
        <begin position="636"/>
        <end position="666"/>
    </location>
</feature>
<gene>
    <name evidence="2" type="ORF">GPECTOR_42g819</name>
</gene>
<keyword evidence="3" id="KW-1185">Reference proteome</keyword>
<feature type="region of interest" description="Disordered" evidence="1">
    <location>
        <begin position="791"/>
        <end position="849"/>
    </location>
</feature>
<dbReference type="Gene3D" id="3.30.40.10">
    <property type="entry name" value="Zinc/RING finger domain, C3HC4 (zinc finger)"/>
    <property type="match status" value="1"/>
</dbReference>
<feature type="region of interest" description="Disordered" evidence="1">
    <location>
        <begin position="324"/>
        <end position="363"/>
    </location>
</feature>
<evidence type="ECO:0000313" key="3">
    <source>
        <dbReference type="Proteomes" id="UP000075714"/>
    </source>
</evidence>
<dbReference type="AlphaFoldDB" id="A0A150G9V1"/>